<dbReference type="EMBL" id="JBANQN010000010">
    <property type="protein sequence ID" value="KAK6777874.1"/>
    <property type="molecule type" value="Genomic_DNA"/>
</dbReference>
<name>A0AAN8T1K4_SOLBU</name>
<sequence>MLFFGRWRYYGDICETHA</sequence>
<organism evidence="1 2">
    <name type="scientific">Solanum bulbocastanum</name>
    <name type="common">Wild potato</name>
    <dbReference type="NCBI Taxonomy" id="147425"/>
    <lineage>
        <taxon>Eukaryota</taxon>
        <taxon>Viridiplantae</taxon>
        <taxon>Streptophyta</taxon>
        <taxon>Embryophyta</taxon>
        <taxon>Tracheophyta</taxon>
        <taxon>Spermatophyta</taxon>
        <taxon>Magnoliopsida</taxon>
        <taxon>eudicotyledons</taxon>
        <taxon>Gunneridae</taxon>
        <taxon>Pentapetalae</taxon>
        <taxon>asterids</taxon>
        <taxon>lamiids</taxon>
        <taxon>Solanales</taxon>
        <taxon>Solanaceae</taxon>
        <taxon>Solanoideae</taxon>
        <taxon>Solaneae</taxon>
        <taxon>Solanum</taxon>
    </lineage>
</organism>
<protein>
    <submittedName>
        <fullName evidence="1">Uncharacterized protein</fullName>
    </submittedName>
</protein>
<evidence type="ECO:0000313" key="2">
    <source>
        <dbReference type="Proteomes" id="UP001371456"/>
    </source>
</evidence>
<dbReference type="AlphaFoldDB" id="A0AAN8T1K4"/>
<reference evidence="1 2" key="1">
    <citation type="submission" date="2024-02" db="EMBL/GenBank/DDBJ databases">
        <title>de novo genome assembly of Solanum bulbocastanum strain 11H21.</title>
        <authorList>
            <person name="Hosaka A.J."/>
        </authorList>
    </citation>
    <scope>NUCLEOTIDE SEQUENCE [LARGE SCALE GENOMIC DNA]</scope>
    <source>
        <tissue evidence="1">Young leaves</tissue>
    </source>
</reference>
<proteinExistence type="predicted"/>
<comment type="caution">
    <text evidence="1">The sequence shown here is derived from an EMBL/GenBank/DDBJ whole genome shotgun (WGS) entry which is preliminary data.</text>
</comment>
<accession>A0AAN8T1K4</accession>
<keyword evidence="2" id="KW-1185">Reference proteome</keyword>
<dbReference type="Proteomes" id="UP001371456">
    <property type="component" value="Unassembled WGS sequence"/>
</dbReference>
<evidence type="ECO:0000313" key="1">
    <source>
        <dbReference type="EMBL" id="KAK6777874.1"/>
    </source>
</evidence>
<gene>
    <name evidence="1" type="ORF">RDI58_024592</name>
</gene>